<dbReference type="Proteomes" id="UP000565576">
    <property type="component" value="Unassembled WGS sequence"/>
</dbReference>
<dbReference type="GO" id="GO:0008168">
    <property type="term" value="F:methyltransferase activity"/>
    <property type="evidence" value="ECO:0007669"/>
    <property type="project" value="UniProtKB-KW"/>
</dbReference>
<proteinExistence type="predicted"/>
<dbReference type="InterPro" id="IPR009725">
    <property type="entry name" value="3_dmu_93_MTrfase"/>
</dbReference>
<evidence type="ECO:0000313" key="2">
    <source>
        <dbReference type="EMBL" id="MBB6487187.1"/>
    </source>
</evidence>
<evidence type="ECO:0000313" key="3">
    <source>
        <dbReference type="Proteomes" id="UP000565576"/>
    </source>
</evidence>
<dbReference type="InterPro" id="IPR029068">
    <property type="entry name" value="Glyas_Bleomycin-R_OHBP_Dase"/>
</dbReference>
<dbReference type="Pfam" id="PF06983">
    <property type="entry name" value="3-dmu-9_3-mt"/>
    <property type="match status" value="1"/>
</dbReference>
<keyword evidence="2" id="KW-0830">Ubiquinone</keyword>
<dbReference type="PANTHER" id="PTHR33990:SF2">
    <property type="entry name" value="PHNB-LIKE DOMAIN-CONTAINING PROTEIN"/>
    <property type="match status" value="1"/>
</dbReference>
<dbReference type="GO" id="GO:0032259">
    <property type="term" value="P:methylation"/>
    <property type="evidence" value="ECO:0007669"/>
    <property type="project" value="UniProtKB-KW"/>
</dbReference>
<gene>
    <name evidence="2" type="ORF">GGD46_004488</name>
</gene>
<dbReference type="PANTHER" id="PTHR33990">
    <property type="entry name" value="PROTEIN YJDN-RELATED"/>
    <property type="match status" value="1"/>
</dbReference>
<sequence>MKLRQHLWFRQDMEAALELYTSLIPGSSIGWVSNILTSNPNGPAGSVKFAGFTLASRPYMGFEAGPLDRFDHNSQIMIECETQAEADRLRREIIKHGASTSCNLIRDAWGVSWQFLVRQKTGNTSAPAQADAVGATR</sequence>
<accession>A0A7X0IWC7</accession>
<dbReference type="SUPFAM" id="SSF54593">
    <property type="entry name" value="Glyoxalase/Bleomycin resistance protein/Dihydroxybiphenyl dioxygenase"/>
    <property type="match status" value="1"/>
</dbReference>
<keyword evidence="2" id="KW-0808">Transferase</keyword>
<name>A0A7X0IWC7_9HYPH</name>
<dbReference type="EMBL" id="JACHBG010000012">
    <property type="protein sequence ID" value="MBB6487187.1"/>
    <property type="molecule type" value="Genomic_DNA"/>
</dbReference>
<dbReference type="InterPro" id="IPR028973">
    <property type="entry name" value="PhnB-like"/>
</dbReference>
<keyword evidence="2" id="KW-0489">Methyltransferase</keyword>
<dbReference type="AlphaFoldDB" id="A0A7X0IWC7"/>
<feature type="domain" description="PhnB-like" evidence="1">
    <location>
        <begin position="2"/>
        <end position="115"/>
    </location>
</feature>
<dbReference type="Gene3D" id="3.10.180.10">
    <property type="entry name" value="2,3-Dihydroxybiphenyl 1,2-Dioxygenase, domain 1"/>
    <property type="match status" value="1"/>
</dbReference>
<evidence type="ECO:0000259" key="1">
    <source>
        <dbReference type="Pfam" id="PF06983"/>
    </source>
</evidence>
<organism evidence="2 3">
    <name type="scientific">Rhizobium lusitanum</name>
    <dbReference type="NCBI Taxonomy" id="293958"/>
    <lineage>
        <taxon>Bacteria</taxon>
        <taxon>Pseudomonadati</taxon>
        <taxon>Pseudomonadota</taxon>
        <taxon>Alphaproteobacteria</taxon>
        <taxon>Hyphomicrobiales</taxon>
        <taxon>Rhizobiaceae</taxon>
        <taxon>Rhizobium/Agrobacterium group</taxon>
        <taxon>Rhizobium</taxon>
    </lineage>
</organism>
<dbReference type="RefSeq" id="WP_184707808.1">
    <property type="nucleotide sequence ID" value="NZ_JACHBG010000012.1"/>
</dbReference>
<comment type="caution">
    <text evidence="2">The sequence shown here is derived from an EMBL/GenBank/DDBJ whole genome shotgun (WGS) entry which is preliminary data.</text>
</comment>
<dbReference type="PIRSF" id="PIRSF021700">
    <property type="entry name" value="3_dmu_93_MTrfase"/>
    <property type="match status" value="1"/>
</dbReference>
<protein>
    <submittedName>
        <fullName evidence="2">Putative 3-demethylubiquinone-9 3-methyltransferase (Glyoxalase superfamily)</fullName>
    </submittedName>
</protein>
<reference evidence="2 3" key="1">
    <citation type="submission" date="2020-08" db="EMBL/GenBank/DDBJ databases">
        <title>Genomic Encyclopedia of Type Strains, Phase IV (KMG-V): Genome sequencing to study the core and pangenomes of soil and plant-associated prokaryotes.</title>
        <authorList>
            <person name="Whitman W."/>
        </authorList>
    </citation>
    <scope>NUCLEOTIDE SEQUENCE [LARGE SCALE GENOMIC DNA]</scope>
    <source>
        <strain evidence="2 3">SEMIA 4060</strain>
    </source>
</reference>